<keyword evidence="1" id="KW-0812">Transmembrane</keyword>
<protein>
    <recommendedName>
        <fullName evidence="4">Serpentine Receptor, class H</fullName>
    </recommendedName>
</protein>
<accession>E3NJ92</accession>
<dbReference type="PANTHER" id="PTHR22941">
    <property type="entry name" value="SERPENTINE RECEPTOR"/>
    <property type="match status" value="1"/>
</dbReference>
<dbReference type="AlphaFoldDB" id="E3NJ92"/>
<keyword evidence="3" id="KW-1185">Reference proteome</keyword>
<dbReference type="OMA" id="FIVCEFR"/>
<organism evidence="3">
    <name type="scientific">Caenorhabditis remanei</name>
    <name type="common">Caenorhabditis vulgaris</name>
    <dbReference type="NCBI Taxonomy" id="31234"/>
    <lineage>
        <taxon>Eukaryota</taxon>
        <taxon>Metazoa</taxon>
        <taxon>Ecdysozoa</taxon>
        <taxon>Nematoda</taxon>
        <taxon>Chromadorea</taxon>
        <taxon>Rhabditida</taxon>
        <taxon>Rhabditina</taxon>
        <taxon>Rhabditomorpha</taxon>
        <taxon>Rhabditoidea</taxon>
        <taxon>Rhabditidae</taxon>
        <taxon>Peloderinae</taxon>
        <taxon>Caenorhabditis</taxon>
    </lineage>
</organism>
<evidence type="ECO:0008006" key="4">
    <source>
        <dbReference type="Google" id="ProtNLM"/>
    </source>
</evidence>
<feature type="transmembrane region" description="Helical" evidence="1">
    <location>
        <begin position="217"/>
        <end position="244"/>
    </location>
</feature>
<feature type="transmembrane region" description="Helical" evidence="1">
    <location>
        <begin position="265"/>
        <end position="289"/>
    </location>
</feature>
<dbReference type="InParanoid" id="E3NJ92"/>
<name>E3NJ92_CAERE</name>
<gene>
    <name evidence="2" type="ORF">CRE_27910</name>
</gene>
<proteinExistence type="predicted"/>
<evidence type="ECO:0000313" key="2">
    <source>
        <dbReference type="EMBL" id="EFP00550.1"/>
    </source>
</evidence>
<reference evidence="2" key="1">
    <citation type="submission" date="2007-07" db="EMBL/GenBank/DDBJ databases">
        <title>PCAP assembly of the Caenorhabditis remanei genome.</title>
        <authorList>
            <consortium name="The Caenorhabditis remanei Sequencing Consortium"/>
            <person name="Wilson R.K."/>
        </authorList>
    </citation>
    <scope>NUCLEOTIDE SEQUENCE [LARGE SCALE GENOMIC DNA]</scope>
    <source>
        <strain evidence="2">PB4641</strain>
    </source>
</reference>
<feature type="transmembrane region" description="Helical" evidence="1">
    <location>
        <begin position="53"/>
        <end position="82"/>
    </location>
</feature>
<dbReference type="InterPro" id="IPR019422">
    <property type="entry name" value="7TM_GPCR_serpentine_rcpt_Srh"/>
</dbReference>
<dbReference type="PANTHER" id="PTHR22941:SF2">
    <property type="entry name" value="SERPENTINE RECEPTOR, CLASS H-RELATED"/>
    <property type="match status" value="1"/>
</dbReference>
<dbReference type="Pfam" id="PF10318">
    <property type="entry name" value="7TM_GPCR_Srh"/>
    <property type="match status" value="1"/>
</dbReference>
<feature type="transmembrane region" description="Helical" evidence="1">
    <location>
        <begin position="301"/>
        <end position="323"/>
    </location>
</feature>
<dbReference type="EMBL" id="DS268731">
    <property type="protein sequence ID" value="EFP00550.1"/>
    <property type="molecule type" value="Genomic_DNA"/>
</dbReference>
<feature type="transmembrane region" description="Helical" evidence="1">
    <location>
        <begin position="102"/>
        <end position="121"/>
    </location>
</feature>
<keyword evidence="1" id="KW-0472">Membrane</keyword>
<feature type="transmembrane region" description="Helical" evidence="1">
    <location>
        <begin position="20"/>
        <end position="41"/>
    </location>
</feature>
<dbReference type="InterPro" id="IPR053220">
    <property type="entry name" value="Nematode_rcpt-like_serp_H"/>
</dbReference>
<keyword evidence="1" id="KW-1133">Transmembrane helix</keyword>
<evidence type="ECO:0000313" key="3">
    <source>
        <dbReference type="Proteomes" id="UP000008281"/>
    </source>
</evidence>
<evidence type="ECO:0000256" key="1">
    <source>
        <dbReference type="SAM" id="Phobius"/>
    </source>
</evidence>
<feature type="transmembrane region" description="Helical" evidence="1">
    <location>
        <begin position="142"/>
        <end position="160"/>
    </location>
</feature>
<dbReference type="HOGENOM" id="CLU_042960_1_1_1"/>
<sequence length="363" mass="42173">MNNSCTPLVNFFDTPQFLTIALHTNTVLSTPIYFFGLYIILTKTPIQMKEVKWYLVNLHVTIILFDYSIGLLTMPILLLPSFAGYPLGLLRHYGVSTIDQTLIVFCLCGFMITAIIVLFESRFFIVCEFRGKRYWSMIRKKWIAFLYVIVILYVLPFKYLCPDQEPAKQRLFKNCLEYRNMQKSKYDFSPSLIRLQRLPCLPSYIYNAPILVLVEDITYHLTVIIVWLVVCFNGLIALLIYIYWNTAKLLKNHRMSPQTYQIHRIFMSALVIQLVIPFCTLIGPAVAVLTSIITNYYNQGIINFVILSITLHGSVTTIAMLIVHKPYRLAVKEMLRKCSFQSTDVSRREMYANHVARMMSTTQ</sequence>
<dbReference type="Proteomes" id="UP000008281">
    <property type="component" value="Unassembled WGS sequence"/>
</dbReference>